<keyword evidence="2" id="KW-1185">Reference proteome</keyword>
<dbReference type="EMBL" id="AP027742">
    <property type="protein sequence ID" value="BDZ76095.1"/>
    <property type="molecule type" value="Genomic_DNA"/>
</dbReference>
<accession>A0ABM8I2E9</accession>
<reference evidence="2" key="1">
    <citation type="journal article" date="2023" name="Int. J. Syst. Evol. Microbiol.">
        <title>Claveliimonas bilis gen. nov., sp. nov., deoxycholic acid-producing bacteria isolated from human faeces, and reclassification of Sellimonas monacensis Zenner et al. 2021 as Claveliimonas monacensis comb. nov.</title>
        <authorList>
            <person name="Hisatomi A."/>
            <person name="Kastawa N.W.E.P.G."/>
            <person name="Song I."/>
            <person name="Ohkuma M."/>
            <person name="Fukiya S."/>
            <person name="Sakamoto M."/>
        </authorList>
    </citation>
    <scope>NUCLEOTIDE SEQUENCE [LARGE SCALE GENOMIC DNA]</scope>
    <source>
        <strain evidence="2">12BBH14</strain>
    </source>
</reference>
<gene>
    <name evidence="1" type="ORF">Lac1_02780</name>
</gene>
<evidence type="ECO:0000313" key="2">
    <source>
        <dbReference type="Proteomes" id="UP001305815"/>
    </source>
</evidence>
<organism evidence="1 2">
    <name type="scientific">Claveliimonas bilis</name>
    <dbReference type="NCBI Taxonomy" id="3028070"/>
    <lineage>
        <taxon>Bacteria</taxon>
        <taxon>Bacillati</taxon>
        <taxon>Bacillota</taxon>
        <taxon>Clostridia</taxon>
        <taxon>Lachnospirales</taxon>
        <taxon>Lachnospiraceae</taxon>
        <taxon>Claveliimonas</taxon>
    </lineage>
</organism>
<dbReference type="RefSeq" id="WP_316266048.1">
    <property type="nucleotide sequence ID" value="NZ_AP027742.1"/>
</dbReference>
<sequence length="84" mass="10058">MKNKITIKKSNNYIHFYLHCDTGQAYLFSEKYHKGVYDYFRNGRSETELRKYHSYNSNPRRDHTIAKCLMKSYRRSALEELGAA</sequence>
<proteinExistence type="predicted"/>
<dbReference type="Proteomes" id="UP001305815">
    <property type="component" value="Chromosome"/>
</dbReference>
<evidence type="ECO:0000313" key="1">
    <source>
        <dbReference type="EMBL" id="BDZ76095.1"/>
    </source>
</evidence>
<evidence type="ECO:0008006" key="3">
    <source>
        <dbReference type="Google" id="ProtNLM"/>
    </source>
</evidence>
<protein>
    <recommendedName>
        <fullName evidence="3">Transposase</fullName>
    </recommendedName>
</protein>
<name>A0ABM8I2E9_9FIRM</name>